<comment type="caution">
    <text evidence="3">The sequence shown here is derived from an EMBL/GenBank/DDBJ whole genome shotgun (WGS) entry which is preliminary data.</text>
</comment>
<feature type="compositionally biased region" description="Basic and acidic residues" evidence="1">
    <location>
        <begin position="1"/>
        <end position="10"/>
    </location>
</feature>
<evidence type="ECO:0008006" key="5">
    <source>
        <dbReference type="Google" id="ProtNLM"/>
    </source>
</evidence>
<keyword evidence="2" id="KW-1133">Transmembrane helix</keyword>
<feature type="transmembrane region" description="Helical" evidence="2">
    <location>
        <begin position="137"/>
        <end position="160"/>
    </location>
</feature>
<feature type="region of interest" description="Disordered" evidence="1">
    <location>
        <begin position="201"/>
        <end position="228"/>
    </location>
</feature>
<name>A0ABT9NI78_9ACTO</name>
<feature type="compositionally biased region" description="Basic and acidic residues" evidence="1">
    <location>
        <begin position="201"/>
        <end position="216"/>
    </location>
</feature>
<reference evidence="3 4" key="1">
    <citation type="submission" date="2023-07" db="EMBL/GenBank/DDBJ databases">
        <title>Sequencing the genomes of 1000 actinobacteria strains.</title>
        <authorList>
            <person name="Klenk H.-P."/>
        </authorList>
    </citation>
    <scope>NUCLEOTIDE SEQUENCE [LARGE SCALE GENOMIC DNA]</scope>
    <source>
        <strain evidence="3 4">DSM 17163</strain>
    </source>
</reference>
<feature type="compositionally biased region" description="Basic and acidic residues" evidence="1">
    <location>
        <begin position="55"/>
        <end position="72"/>
    </location>
</feature>
<evidence type="ECO:0000256" key="1">
    <source>
        <dbReference type="SAM" id="MobiDB-lite"/>
    </source>
</evidence>
<sequence length="228" mass="26099">MFGSKKKPEESAPAENQQAKPKTPKGYTPSKGAPTPRRRDVEAARRRPLVSDAKSMTREEKRQLKAEQRARSNELYQKQQEAMRTGNQREMPVQHRGPERAFARDYVDAKGPVSAFFMPVALLILPLMLLQPRWPEVIIPIIWVMYAVFFLMALVAFITGKQAKDLVAYRFGEAPKGLMLQMVGRAFYLRRWRLPSAQVERGEYPEGGSRTDLKEARRAKRAAKKAEK</sequence>
<dbReference type="EMBL" id="JAUSQX010000001">
    <property type="protein sequence ID" value="MDP9807099.1"/>
    <property type="molecule type" value="Genomic_DNA"/>
</dbReference>
<keyword evidence="4" id="KW-1185">Reference proteome</keyword>
<keyword evidence="2" id="KW-0472">Membrane</keyword>
<keyword evidence="2" id="KW-0812">Transmembrane</keyword>
<dbReference type="Proteomes" id="UP001243212">
    <property type="component" value="Unassembled WGS sequence"/>
</dbReference>
<feature type="transmembrane region" description="Helical" evidence="2">
    <location>
        <begin position="113"/>
        <end position="131"/>
    </location>
</feature>
<dbReference type="InterPro" id="IPR021403">
    <property type="entry name" value="DUF3043"/>
</dbReference>
<evidence type="ECO:0000313" key="4">
    <source>
        <dbReference type="Proteomes" id="UP001243212"/>
    </source>
</evidence>
<feature type="compositionally biased region" description="Basic residues" evidence="1">
    <location>
        <begin position="217"/>
        <end position="228"/>
    </location>
</feature>
<evidence type="ECO:0000313" key="3">
    <source>
        <dbReference type="EMBL" id="MDP9807099.1"/>
    </source>
</evidence>
<feature type="compositionally biased region" description="Polar residues" evidence="1">
    <location>
        <begin position="74"/>
        <end position="88"/>
    </location>
</feature>
<organism evidence="3 4">
    <name type="scientific">Trueperella bonasi</name>
    <dbReference type="NCBI Taxonomy" id="312286"/>
    <lineage>
        <taxon>Bacteria</taxon>
        <taxon>Bacillati</taxon>
        <taxon>Actinomycetota</taxon>
        <taxon>Actinomycetes</taxon>
        <taxon>Actinomycetales</taxon>
        <taxon>Actinomycetaceae</taxon>
        <taxon>Trueperella</taxon>
    </lineage>
</organism>
<proteinExistence type="predicted"/>
<evidence type="ECO:0000256" key="2">
    <source>
        <dbReference type="SAM" id="Phobius"/>
    </source>
</evidence>
<dbReference type="Pfam" id="PF11241">
    <property type="entry name" value="DUF3043"/>
    <property type="match status" value="1"/>
</dbReference>
<gene>
    <name evidence="3" type="ORF">J2S70_001681</name>
</gene>
<dbReference type="RefSeq" id="WP_307683272.1">
    <property type="nucleotide sequence ID" value="NZ_JAUSQX010000001.1"/>
</dbReference>
<feature type="region of interest" description="Disordered" evidence="1">
    <location>
        <begin position="1"/>
        <end position="95"/>
    </location>
</feature>
<accession>A0ABT9NI78</accession>
<protein>
    <recommendedName>
        <fullName evidence="5">DUF3043 domain-containing protein</fullName>
    </recommendedName>
</protein>